<dbReference type="InterPro" id="IPR028889">
    <property type="entry name" value="USP"/>
</dbReference>
<dbReference type="PANTHER" id="PTHR21646:SF95">
    <property type="entry name" value="UBIQUITIN CARBOXYL-TERMINAL HYDROLASE 4-RELATED"/>
    <property type="match status" value="1"/>
</dbReference>
<dbReference type="CDD" id="cd02674">
    <property type="entry name" value="Peptidase_C19R"/>
    <property type="match status" value="1"/>
</dbReference>
<dbReference type="InterPro" id="IPR038765">
    <property type="entry name" value="Papain-like_cys_pep_sf"/>
</dbReference>
<name>A0A075AW36_ROZAC</name>
<keyword evidence="5 7" id="KW-0378">Hydrolase</keyword>
<dbReference type="EC" id="3.4.19.12" evidence="7"/>
<dbReference type="EMBL" id="ML005047">
    <property type="protein sequence ID" value="RKP20554.1"/>
    <property type="molecule type" value="Genomic_DNA"/>
</dbReference>
<dbReference type="OMA" id="RIMDEQN"/>
<evidence type="ECO:0000313" key="12">
    <source>
        <dbReference type="Proteomes" id="UP000281549"/>
    </source>
</evidence>
<reference evidence="9 11" key="1">
    <citation type="journal article" date="2013" name="Curr. Biol.">
        <title>Shared signatures of parasitism and phylogenomics unite Cryptomycota and microsporidia.</title>
        <authorList>
            <person name="James T.Y."/>
            <person name="Pelin A."/>
            <person name="Bonen L."/>
            <person name="Ahrendt S."/>
            <person name="Sain D."/>
            <person name="Corradi N."/>
            <person name="Stajich J.E."/>
        </authorList>
    </citation>
    <scope>NUCLEOTIDE SEQUENCE [LARGE SCALE GENOMIC DNA]</scope>
    <source>
        <strain evidence="9 11">CSF55</strain>
        <strain evidence="9 11">CSF55</strain>
    </source>
</reference>
<dbReference type="Pfam" id="PF08969">
    <property type="entry name" value="USP8_dimer"/>
    <property type="match status" value="1"/>
</dbReference>
<dbReference type="InterPro" id="IPR036873">
    <property type="entry name" value="Rhodanese-like_dom_sf"/>
</dbReference>
<dbReference type="InterPro" id="IPR015063">
    <property type="entry name" value="USP8_dimer"/>
</dbReference>
<dbReference type="GO" id="GO:0016579">
    <property type="term" value="P:protein deubiquitination"/>
    <property type="evidence" value="ECO:0007669"/>
    <property type="project" value="InterPro"/>
</dbReference>
<evidence type="ECO:0000256" key="5">
    <source>
        <dbReference type="ARBA" id="ARBA00022801"/>
    </source>
</evidence>
<dbReference type="HOGENOM" id="CLU_005922_1_0_1"/>
<evidence type="ECO:0000256" key="1">
    <source>
        <dbReference type="ARBA" id="ARBA00000707"/>
    </source>
</evidence>
<protein>
    <recommendedName>
        <fullName evidence="7">Ubiquitin carboxyl-terminal hydrolase</fullName>
        <ecNumber evidence="7">3.4.19.12</ecNumber>
    </recommendedName>
</protein>
<dbReference type="EMBL" id="KE560949">
    <property type="protein sequence ID" value="EPZ34470.1"/>
    <property type="molecule type" value="Genomic_DNA"/>
</dbReference>
<dbReference type="PROSITE" id="PS50235">
    <property type="entry name" value="USP_3"/>
    <property type="match status" value="1"/>
</dbReference>
<dbReference type="SUPFAM" id="SSF54001">
    <property type="entry name" value="Cysteine proteinases"/>
    <property type="match status" value="1"/>
</dbReference>
<evidence type="ECO:0000313" key="10">
    <source>
        <dbReference type="EMBL" id="RKP20554.1"/>
    </source>
</evidence>
<dbReference type="AlphaFoldDB" id="A0A075AW36"/>
<dbReference type="GO" id="GO:0004843">
    <property type="term" value="F:cysteine-type deubiquitinase activity"/>
    <property type="evidence" value="ECO:0007669"/>
    <property type="project" value="UniProtKB-UniRule"/>
</dbReference>
<keyword evidence="4 7" id="KW-0833">Ubl conjugation pathway</keyword>
<dbReference type="GO" id="GO:0006508">
    <property type="term" value="P:proteolysis"/>
    <property type="evidence" value="ECO:0007669"/>
    <property type="project" value="UniProtKB-KW"/>
</dbReference>
<comment type="catalytic activity">
    <reaction evidence="1 7">
        <text>Thiol-dependent hydrolysis of ester, thioester, amide, peptide and isopeptide bonds formed by the C-terminal Gly of ubiquitin (a 76-residue protein attached to proteins as an intracellular targeting signal).</text>
        <dbReference type="EC" id="3.4.19.12"/>
    </reaction>
</comment>
<proteinExistence type="inferred from homology"/>
<feature type="domain" description="USP" evidence="8">
    <location>
        <begin position="478"/>
        <end position="806"/>
    </location>
</feature>
<dbReference type="Gene3D" id="1.20.58.80">
    <property type="entry name" value="Phosphotransferase system, lactose/cellobiose-type IIA subunit"/>
    <property type="match status" value="1"/>
</dbReference>
<evidence type="ECO:0000256" key="7">
    <source>
        <dbReference type="RuleBase" id="RU366025"/>
    </source>
</evidence>
<dbReference type="SUPFAM" id="SSF52821">
    <property type="entry name" value="Rhodanese/Cell cycle control phosphatase"/>
    <property type="match status" value="1"/>
</dbReference>
<dbReference type="Pfam" id="PF00443">
    <property type="entry name" value="UCH"/>
    <property type="match status" value="1"/>
</dbReference>
<accession>A0A075AW36</accession>
<evidence type="ECO:0000259" key="8">
    <source>
        <dbReference type="PROSITE" id="PS50235"/>
    </source>
</evidence>
<dbReference type="Proteomes" id="UP000030755">
    <property type="component" value="Unassembled WGS sequence"/>
</dbReference>
<dbReference type="PROSITE" id="PS00973">
    <property type="entry name" value="USP_2"/>
    <property type="match status" value="1"/>
</dbReference>
<comment type="similarity">
    <text evidence="2 7">Belongs to the peptidase C19 family.</text>
</comment>
<dbReference type="PROSITE" id="PS00972">
    <property type="entry name" value="USP_1"/>
    <property type="match status" value="1"/>
</dbReference>
<evidence type="ECO:0000256" key="2">
    <source>
        <dbReference type="ARBA" id="ARBA00009085"/>
    </source>
</evidence>
<evidence type="ECO:0000313" key="11">
    <source>
        <dbReference type="Proteomes" id="UP000030755"/>
    </source>
</evidence>
<gene>
    <name evidence="9" type="ORF">O9G_002043</name>
    <name evidence="10" type="ORF">ROZALSC1DRAFT_27970</name>
</gene>
<sequence>MPELQFKSLKEIDSKINIPWDNNISLNVWCSTAEKLYHSVKIIDPIFQALSFEKQQNFEEAYMKYMTFCILFLEYFPKHKDYINFRQKPKYKEISLLADETLKILAEMKPLLKRLYVEAENKKALQPEIHLLNQDIQKIEKETRTSFNHGSFSNLSNKIFSMDILISVDDYIEPTLLKSIVSQNKYEILFIDLRENHTWPDGGTYFPSGNVLVINPHILKYATNITDIEKDIPAQFKTLTQNRDKFDLIIYYDLDSSFQKEIHRKLIDIFYTFEFSKALKKKPVLLKGGIVSYHAVNPNGFVAHLPNPTFDILIESTKALNLNTSDTGQLPPHPPKMLFDNPFSNFQPNQSQNPQPLDIPTTFMPSNMINIQYPRISAFYEPVNPAPLPSNVTAPRIQNHYLHNLKSEIKIDKPVLPPKPNRDVKIANNNSAPPIPPRISAPSKLPEELITSPIDLFAEFKNGYNLNFSNVHSKAGLCGLKNLGNTCFMNSSLQCLSSTLPLTRYFLNGSFKKHINKSNPMGYKGNVAEAYNDVLKALWSGDNSYVTPTTFKTVIGKYANRFEGNDQQDSQEFLSFLLDGIHEDLNIVTNKPITSEINEDLYNDEQLSNISWKNYLLKNQSVIVSLLQGQYRSKLTCQVCGKMTSSTFNPFMFLSLPIPNSRGVVPLEYCIQSFLKEEVLDGDNGWNCTQCKTKRKTTKKLDLFKLPTVLMIHLKRFSFDGPFRDKLETAIIFPLQQLDLSAFVESKDNSKSYIYDLFAVSNHFGGLNGGHYTAFCYNGYQKQWFNFDDSRVTAISETEIKVTYIS</sequence>
<reference evidence="10" key="3">
    <citation type="submission" date="2018-08" db="EMBL/GenBank/DDBJ databases">
        <title>Leveraging single-cell genomics to expand the Fungal Tree of Life.</title>
        <authorList>
            <consortium name="DOE Joint Genome Institute"/>
            <person name="Ahrendt S.R."/>
            <person name="Quandt C.A."/>
            <person name="Ciobanu D."/>
            <person name="Clum A."/>
            <person name="Salamov A."/>
            <person name="Andreopoulos B."/>
            <person name="Cheng J.-F."/>
            <person name="Woyke T."/>
            <person name="Pelin A."/>
            <person name="Henrissat B."/>
            <person name="Reynolds N."/>
            <person name="Benny G.L."/>
            <person name="Smith M.E."/>
            <person name="James T.Y."/>
            <person name="Grigoriev I.V."/>
        </authorList>
    </citation>
    <scope>NUCLEOTIDE SEQUENCE</scope>
    <source>
        <strain evidence="10">CSF55</strain>
    </source>
</reference>
<keyword evidence="3 7" id="KW-0645">Protease</keyword>
<dbReference type="OrthoDB" id="292964at2759"/>
<evidence type="ECO:0000256" key="6">
    <source>
        <dbReference type="ARBA" id="ARBA00022807"/>
    </source>
</evidence>
<evidence type="ECO:0000256" key="4">
    <source>
        <dbReference type="ARBA" id="ARBA00022786"/>
    </source>
</evidence>
<dbReference type="InterPro" id="IPR001394">
    <property type="entry name" value="Peptidase_C19_UCH"/>
</dbReference>
<dbReference type="STRING" id="988480.A0A075AW36"/>
<reference evidence="12" key="2">
    <citation type="journal article" date="2018" name="Nat. Microbiol.">
        <title>Leveraging single-cell genomics to expand the fungal tree of life.</title>
        <authorList>
            <person name="Ahrendt S.R."/>
            <person name="Quandt C.A."/>
            <person name="Ciobanu D."/>
            <person name="Clum A."/>
            <person name="Salamov A."/>
            <person name="Andreopoulos B."/>
            <person name="Cheng J.F."/>
            <person name="Woyke T."/>
            <person name="Pelin A."/>
            <person name="Henrissat B."/>
            <person name="Reynolds N.K."/>
            <person name="Benny G.L."/>
            <person name="Smith M.E."/>
            <person name="James T.Y."/>
            <person name="Grigoriev I.V."/>
        </authorList>
    </citation>
    <scope>NUCLEOTIDE SEQUENCE [LARGE SCALE GENOMIC DNA]</scope>
    <source>
        <strain evidence="12">CSF55</strain>
    </source>
</reference>
<evidence type="ECO:0000256" key="3">
    <source>
        <dbReference type="ARBA" id="ARBA00022670"/>
    </source>
</evidence>
<dbReference type="Proteomes" id="UP000281549">
    <property type="component" value="Unassembled WGS sequence"/>
</dbReference>
<dbReference type="Gene3D" id="3.40.250.10">
    <property type="entry name" value="Rhodanese-like domain"/>
    <property type="match status" value="1"/>
</dbReference>
<keyword evidence="6 7" id="KW-0788">Thiol protease</keyword>
<organism evidence="9 11">
    <name type="scientific">Rozella allomycis (strain CSF55)</name>
    <dbReference type="NCBI Taxonomy" id="988480"/>
    <lineage>
        <taxon>Eukaryota</taxon>
        <taxon>Fungi</taxon>
        <taxon>Fungi incertae sedis</taxon>
        <taxon>Cryptomycota</taxon>
        <taxon>Cryptomycota incertae sedis</taxon>
        <taxon>Rozella</taxon>
    </lineage>
</organism>
<evidence type="ECO:0000313" key="9">
    <source>
        <dbReference type="EMBL" id="EPZ34470.1"/>
    </source>
</evidence>
<dbReference type="InterPro" id="IPR018200">
    <property type="entry name" value="USP_CS"/>
</dbReference>
<dbReference type="InterPro" id="IPR050185">
    <property type="entry name" value="Ub_carboxyl-term_hydrolase"/>
</dbReference>
<dbReference type="PANTHER" id="PTHR21646">
    <property type="entry name" value="UBIQUITIN CARBOXYL-TERMINAL HYDROLASE"/>
    <property type="match status" value="1"/>
</dbReference>
<dbReference type="Gene3D" id="3.90.70.10">
    <property type="entry name" value="Cysteine proteinases"/>
    <property type="match status" value="1"/>
</dbReference>
<keyword evidence="11" id="KW-1185">Reference proteome</keyword>